<organism evidence="1 2">
    <name type="scientific">Seminavis robusta</name>
    <dbReference type="NCBI Taxonomy" id="568900"/>
    <lineage>
        <taxon>Eukaryota</taxon>
        <taxon>Sar</taxon>
        <taxon>Stramenopiles</taxon>
        <taxon>Ochrophyta</taxon>
        <taxon>Bacillariophyta</taxon>
        <taxon>Bacillariophyceae</taxon>
        <taxon>Bacillariophycidae</taxon>
        <taxon>Naviculales</taxon>
        <taxon>Naviculaceae</taxon>
        <taxon>Seminavis</taxon>
    </lineage>
</organism>
<dbReference type="Proteomes" id="UP001153069">
    <property type="component" value="Unassembled WGS sequence"/>
</dbReference>
<accession>A0A9N8ED45</accession>
<name>A0A9N8ED45_9STRA</name>
<evidence type="ECO:0000313" key="1">
    <source>
        <dbReference type="EMBL" id="CAB9516335.1"/>
    </source>
</evidence>
<proteinExistence type="predicted"/>
<evidence type="ECO:0000313" key="2">
    <source>
        <dbReference type="Proteomes" id="UP001153069"/>
    </source>
</evidence>
<dbReference type="AlphaFoldDB" id="A0A9N8ED45"/>
<reference evidence="1" key="1">
    <citation type="submission" date="2020-06" db="EMBL/GenBank/DDBJ databases">
        <authorList>
            <consortium name="Plant Systems Biology data submission"/>
        </authorList>
    </citation>
    <scope>NUCLEOTIDE SEQUENCE</scope>
    <source>
        <strain evidence="1">D6</strain>
    </source>
</reference>
<comment type="caution">
    <text evidence="1">The sequence shown here is derived from an EMBL/GenBank/DDBJ whole genome shotgun (WGS) entry which is preliminary data.</text>
</comment>
<sequence length="227" mass="25248">MNTSIKSTQEPLFVKCIFDEDVSFMDASLIIDLITLFDNGDPYAGKVGTVTRNRAKALLQIERDAVDSRHKLDQDTAGKLQQAKSKFDACLAELIEERLGVSNRSELPPFAAALGDEIELVYRHKVESIRSRDHLQKACLAAVRKQRVVAVHQTTVARLEDLQASGAVNKSRVKEALADARVALAQAQEDLEYQTDICSMLATKKKGQMQVHKRPSLVGTFFKYSTL</sequence>
<gene>
    <name evidence="1" type="ORF">SEMRO_775_G200820.1</name>
</gene>
<protein>
    <submittedName>
        <fullName evidence="1">Uncharacterized protein</fullName>
    </submittedName>
</protein>
<dbReference type="EMBL" id="CAICTM010000774">
    <property type="protein sequence ID" value="CAB9516335.1"/>
    <property type="molecule type" value="Genomic_DNA"/>
</dbReference>
<keyword evidence="2" id="KW-1185">Reference proteome</keyword>